<evidence type="ECO:0000256" key="8">
    <source>
        <dbReference type="ARBA" id="ARBA00023136"/>
    </source>
</evidence>
<organism evidence="11 12">
    <name type="scientific">Allomyces macrogynus (strain ATCC 38327)</name>
    <name type="common">Allomyces javanicus var. macrogynus</name>
    <dbReference type="NCBI Taxonomy" id="578462"/>
    <lineage>
        <taxon>Eukaryota</taxon>
        <taxon>Fungi</taxon>
        <taxon>Fungi incertae sedis</taxon>
        <taxon>Blastocladiomycota</taxon>
        <taxon>Blastocladiomycetes</taxon>
        <taxon>Blastocladiales</taxon>
        <taxon>Blastocladiaceae</taxon>
        <taxon>Allomyces</taxon>
    </lineage>
</organism>
<comment type="function">
    <text evidence="10">Required for proper folding and/or the stability of a subset of proteins in the endoplasmic reticulum. Component of glycosylphosphatidylinositol-mannosyltransferase 1 which transfers the first of the 4 mannoses in the GPI-anchor precursors during GPI-anchor biosynthesis. Probably acts by stabilizing the mannosyltransferase GPI14.</text>
</comment>
<dbReference type="SMART" id="SM00780">
    <property type="entry name" value="PIG-X"/>
    <property type="match status" value="1"/>
</dbReference>
<evidence type="ECO:0000256" key="1">
    <source>
        <dbReference type="ARBA" id="ARBA00004389"/>
    </source>
</evidence>
<evidence type="ECO:0000256" key="6">
    <source>
        <dbReference type="ARBA" id="ARBA00022824"/>
    </source>
</evidence>
<dbReference type="Proteomes" id="UP000054350">
    <property type="component" value="Unassembled WGS sequence"/>
</dbReference>
<evidence type="ECO:0000256" key="3">
    <source>
        <dbReference type="ARBA" id="ARBA00010345"/>
    </source>
</evidence>
<keyword evidence="8 10" id="KW-0472">Membrane</keyword>
<evidence type="ECO:0000313" key="11">
    <source>
        <dbReference type="EMBL" id="KNE66336.1"/>
    </source>
</evidence>
<evidence type="ECO:0000313" key="12">
    <source>
        <dbReference type="Proteomes" id="UP000054350"/>
    </source>
</evidence>
<keyword evidence="9" id="KW-0325">Glycoprotein</keyword>
<dbReference type="OrthoDB" id="5546453at2759"/>
<comment type="pathway">
    <text evidence="2 10">Glycolipid biosynthesis; glycosylphosphatidylinositol-anchor biosynthesis.</text>
</comment>
<evidence type="ECO:0000256" key="10">
    <source>
        <dbReference type="RuleBase" id="RU366056"/>
    </source>
</evidence>
<accession>A0A0L0SV44</accession>
<comment type="subcellular location">
    <subcellularLocation>
        <location evidence="1 10">Endoplasmic reticulum membrane</location>
        <topology evidence="1 10">Single-pass membrane protein</topology>
    </subcellularLocation>
</comment>
<name>A0A0L0SV44_ALLM3</name>
<dbReference type="EMBL" id="GG745349">
    <property type="protein sequence ID" value="KNE66336.1"/>
    <property type="molecule type" value="Genomic_DNA"/>
</dbReference>
<keyword evidence="4 10" id="KW-0337">GPI-anchor biosynthesis</keyword>
<dbReference type="PANTHER" id="PTHR28650:SF1">
    <property type="entry name" value="PHOSPHATIDYLINOSITOL-GLYCAN BIOSYNTHESIS CLASS X PROTEIN"/>
    <property type="match status" value="1"/>
</dbReference>
<comment type="similarity">
    <text evidence="3 10">Belongs to the PIGX family.</text>
</comment>
<dbReference type="VEuPathDB" id="FungiDB:AMAG_10558"/>
<dbReference type="PANTHER" id="PTHR28650">
    <property type="entry name" value="PHOSPHATIDYLINOSITOL-GLYCAN BIOSYNTHESIS CLASS X PROTEIN"/>
    <property type="match status" value="1"/>
</dbReference>
<dbReference type="GO" id="GO:0005789">
    <property type="term" value="C:endoplasmic reticulum membrane"/>
    <property type="evidence" value="ECO:0007669"/>
    <property type="project" value="UniProtKB-SubCell"/>
</dbReference>
<dbReference type="Pfam" id="PF08320">
    <property type="entry name" value="PIG-X"/>
    <property type="match status" value="1"/>
</dbReference>
<keyword evidence="12" id="KW-1185">Reference proteome</keyword>
<evidence type="ECO:0000256" key="7">
    <source>
        <dbReference type="ARBA" id="ARBA00022989"/>
    </source>
</evidence>
<feature type="transmembrane region" description="Helical" evidence="10">
    <location>
        <begin position="472"/>
        <end position="496"/>
    </location>
</feature>
<dbReference type="InterPro" id="IPR013233">
    <property type="entry name" value="PIG-X/PBN1"/>
</dbReference>
<gene>
    <name evidence="11" type="ORF">AMAG_10558</name>
</gene>
<keyword evidence="7 10" id="KW-1133">Transmembrane helix</keyword>
<dbReference type="AlphaFoldDB" id="A0A0L0SV44"/>
<protein>
    <recommendedName>
        <fullName evidence="10">Protein PBN1</fullName>
    </recommendedName>
</protein>
<keyword evidence="6 10" id="KW-0256">Endoplasmic reticulum</keyword>
<proteinExistence type="inferred from homology"/>
<evidence type="ECO:0000256" key="9">
    <source>
        <dbReference type="ARBA" id="ARBA00023180"/>
    </source>
</evidence>
<reference evidence="11 12" key="1">
    <citation type="submission" date="2009-11" db="EMBL/GenBank/DDBJ databases">
        <title>Annotation of Allomyces macrogynus ATCC 38327.</title>
        <authorList>
            <consortium name="The Broad Institute Genome Sequencing Platform"/>
            <person name="Russ C."/>
            <person name="Cuomo C."/>
            <person name="Burger G."/>
            <person name="Gray M.W."/>
            <person name="Holland P.W.H."/>
            <person name="King N."/>
            <person name="Lang F.B.F."/>
            <person name="Roger A.J."/>
            <person name="Ruiz-Trillo I."/>
            <person name="Young S.K."/>
            <person name="Zeng Q."/>
            <person name="Gargeya S."/>
            <person name="Fitzgerald M."/>
            <person name="Haas B."/>
            <person name="Abouelleil A."/>
            <person name="Alvarado L."/>
            <person name="Arachchi H.M."/>
            <person name="Berlin A."/>
            <person name="Chapman S.B."/>
            <person name="Gearin G."/>
            <person name="Goldberg J."/>
            <person name="Griggs A."/>
            <person name="Gujja S."/>
            <person name="Hansen M."/>
            <person name="Heiman D."/>
            <person name="Howarth C."/>
            <person name="Larimer J."/>
            <person name="Lui A."/>
            <person name="MacDonald P.J.P."/>
            <person name="McCowen C."/>
            <person name="Montmayeur A."/>
            <person name="Murphy C."/>
            <person name="Neiman D."/>
            <person name="Pearson M."/>
            <person name="Priest M."/>
            <person name="Roberts A."/>
            <person name="Saif S."/>
            <person name="Shea T."/>
            <person name="Sisk P."/>
            <person name="Stolte C."/>
            <person name="Sykes S."/>
            <person name="Wortman J."/>
            <person name="Nusbaum C."/>
            <person name="Birren B."/>
        </authorList>
    </citation>
    <scope>NUCLEOTIDE SEQUENCE [LARGE SCALE GENOMIC DNA]</scope>
    <source>
        <strain evidence="11 12">ATCC 38327</strain>
    </source>
</reference>
<sequence length="510" mass="53855">MVYYRAVFAAAVVGLLGATAPSAVIASTYSVERSLIVGPYGAHSTLVFGATTSIIVAEIGSSDTSRSGPVDDPSPVLFAYQFVETVATPILLPEDPFPVADVDRATLLVDVDDFACARDHPSALVPLGLYGSLQGGAHLQLETKTDAVLSSDQAARACEWVVRAMRLGAEVDCATLAGEIHRAAVNIDQLALASGKLPAHDNHSLRQILIPLPTAMAIPIGALPAVFDTSKGHVHERPCRWTRTVNATEIRDTVHGLVLATTLPSPADEQVSVDVLPPHPDVRLVASEPVPLRANLTARVLDTSMHPTVHLVATTPTPPSDDGHWRMTWALPPGVFLDPYQVAGQLADPVAWLAHKNATSGAAWWAWYSATPELEQHVLSHAARASVLVVDWPGASSATVPMEVPLHVRYAAPVSGGGYSDVDLGRAVLAWVPAGCDDGDWAALVGGQCTRVAAEANTVAVRVPRADLDDAWWVEMVTVAVIGAGALVIVVAAVFLRGSRPVLDLKSKHE</sequence>
<evidence type="ECO:0000256" key="5">
    <source>
        <dbReference type="ARBA" id="ARBA00022692"/>
    </source>
</evidence>
<evidence type="ECO:0000256" key="4">
    <source>
        <dbReference type="ARBA" id="ARBA00022502"/>
    </source>
</evidence>
<evidence type="ECO:0000256" key="2">
    <source>
        <dbReference type="ARBA" id="ARBA00004687"/>
    </source>
</evidence>
<dbReference type="InterPro" id="IPR040039">
    <property type="entry name" value="PIGX"/>
</dbReference>
<keyword evidence="5 10" id="KW-0812">Transmembrane</keyword>
<dbReference type="UniPathway" id="UPA00196"/>
<reference evidence="12" key="2">
    <citation type="submission" date="2009-11" db="EMBL/GenBank/DDBJ databases">
        <title>The Genome Sequence of Allomyces macrogynus strain ATCC 38327.</title>
        <authorList>
            <consortium name="The Broad Institute Genome Sequencing Platform"/>
            <person name="Russ C."/>
            <person name="Cuomo C."/>
            <person name="Shea T."/>
            <person name="Young S.K."/>
            <person name="Zeng Q."/>
            <person name="Koehrsen M."/>
            <person name="Haas B."/>
            <person name="Borodovsky M."/>
            <person name="Guigo R."/>
            <person name="Alvarado L."/>
            <person name="Berlin A."/>
            <person name="Borenstein D."/>
            <person name="Chen Z."/>
            <person name="Engels R."/>
            <person name="Freedman E."/>
            <person name="Gellesch M."/>
            <person name="Goldberg J."/>
            <person name="Griggs A."/>
            <person name="Gujja S."/>
            <person name="Heiman D."/>
            <person name="Hepburn T."/>
            <person name="Howarth C."/>
            <person name="Jen D."/>
            <person name="Larson L."/>
            <person name="Lewis B."/>
            <person name="Mehta T."/>
            <person name="Park D."/>
            <person name="Pearson M."/>
            <person name="Roberts A."/>
            <person name="Saif S."/>
            <person name="Shenoy N."/>
            <person name="Sisk P."/>
            <person name="Stolte C."/>
            <person name="Sykes S."/>
            <person name="Walk T."/>
            <person name="White J."/>
            <person name="Yandava C."/>
            <person name="Burger G."/>
            <person name="Gray M.W."/>
            <person name="Holland P.W.H."/>
            <person name="King N."/>
            <person name="Lang F.B.F."/>
            <person name="Roger A.J."/>
            <person name="Ruiz-Trillo I."/>
            <person name="Lander E."/>
            <person name="Nusbaum C."/>
        </authorList>
    </citation>
    <scope>NUCLEOTIDE SEQUENCE [LARGE SCALE GENOMIC DNA]</scope>
    <source>
        <strain evidence="12">ATCC 38327</strain>
    </source>
</reference>
<dbReference type="GO" id="GO:0006506">
    <property type="term" value="P:GPI anchor biosynthetic process"/>
    <property type="evidence" value="ECO:0007669"/>
    <property type="project" value="UniProtKB-UniPathway"/>
</dbReference>